<proteinExistence type="predicted"/>
<sequence length="434" mass="46349">LQIVTGSYERVLHGFTVSIAPNTTADPDASAESATFSDTFLFSAHASSVRSLAISQPTQAGKRILATGSSDERVNLYQISSSAPSANAANHMSSSSSLLGSSISENPRNRELGSLLHHSRTVTRLSFPTKSKLFSAAEDNTIAITRVRDWTMLSSIKAPVPKQHGRPSGDTAAPGEVPAGVNDFAIHPSMKLMISVGKGERCMRLWNLVTGKKAGVLNFDKSLMAQAGEGKFGTGEGRRVVWSQDGEKFVVLFERGAVVYNMDSEPVAVIKSVPTTKIHQARFVPTRTDGPTILAVSTDNGRIMFFDLDRYSALVDAVDTKAEDKLPVCACVAQIESATLSSAGRIKDFELLEVSASGISFDLVFVTASSDGAVRLWGIQSASLTSEAKTSGKIVTPKQVGTLLGVRETGNRLTCLTGFVMDDAVEEDKEEDIV</sequence>
<dbReference type="Gene3D" id="2.130.10.10">
    <property type="entry name" value="YVTN repeat-like/Quinoprotein amine dehydrogenase"/>
    <property type="match status" value="2"/>
</dbReference>
<keyword evidence="4" id="KW-1185">Reference proteome</keyword>
<dbReference type="InterPro" id="IPR051959">
    <property type="entry name" value="PAK1-Kinase_Regulator"/>
</dbReference>
<dbReference type="Pfam" id="PF00400">
    <property type="entry name" value="WD40"/>
    <property type="match status" value="1"/>
</dbReference>
<dbReference type="EMBL" id="ML996090">
    <property type="protein sequence ID" value="KAF2149768.1"/>
    <property type="molecule type" value="Genomic_DNA"/>
</dbReference>
<dbReference type="InterPro" id="IPR036322">
    <property type="entry name" value="WD40_repeat_dom_sf"/>
</dbReference>
<dbReference type="SUPFAM" id="SSF50978">
    <property type="entry name" value="WD40 repeat-like"/>
    <property type="match status" value="1"/>
</dbReference>
<evidence type="ECO:0000313" key="3">
    <source>
        <dbReference type="EMBL" id="KAF2149768.1"/>
    </source>
</evidence>
<protein>
    <submittedName>
        <fullName evidence="3">WD40 repeat-like protein</fullName>
    </submittedName>
</protein>
<evidence type="ECO:0000256" key="1">
    <source>
        <dbReference type="PROSITE-ProRule" id="PRU00221"/>
    </source>
</evidence>
<dbReference type="PANTHER" id="PTHR44675:SF1">
    <property type="entry name" value="P21-ACTIVATED PROTEIN KINASE-INTERACTING PROTEIN 1"/>
    <property type="match status" value="1"/>
</dbReference>
<comment type="caution">
    <text evidence="3">The sequence shown here is derived from an EMBL/GenBank/DDBJ whole genome shotgun (WGS) entry which is preliminary data.</text>
</comment>
<feature type="non-terminal residue" evidence="3">
    <location>
        <position position="434"/>
    </location>
</feature>
<dbReference type="InterPro" id="IPR001680">
    <property type="entry name" value="WD40_rpt"/>
</dbReference>
<reference evidence="3" key="1">
    <citation type="journal article" date="2020" name="Stud. Mycol.">
        <title>101 Dothideomycetes genomes: a test case for predicting lifestyles and emergence of pathogens.</title>
        <authorList>
            <person name="Haridas S."/>
            <person name="Albert R."/>
            <person name="Binder M."/>
            <person name="Bloem J."/>
            <person name="Labutti K."/>
            <person name="Salamov A."/>
            <person name="Andreopoulos B."/>
            <person name="Baker S."/>
            <person name="Barry K."/>
            <person name="Bills G."/>
            <person name="Bluhm B."/>
            <person name="Cannon C."/>
            <person name="Castanera R."/>
            <person name="Culley D."/>
            <person name="Daum C."/>
            <person name="Ezra D."/>
            <person name="Gonzalez J."/>
            <person name="Henrissat B."/>
            <person name="Kuo A."/>
            <person name="Liang C."/>
            <person name="Lipzen A."/>
            <person name="Lutzoni F."/>
            <person name="Magnuson J."/>
            <person name="Mondo S."/>
            <person name="Nolan M."/>
            <person name="Ohm R."/>
            <person name="Pangilinan J."/>
            <person name="Park H.-J."/>
            <person name="Ramirez L."/>
            <person name="Alfaro M."/>
            <person name="Sun H."/>
            <person name="Tritt A."/>
            <person name="Yoshinaga Y."/>
            <person name="Zwiers L.-H."/>
            <person name="Turgeon B."/>
            <person name="Goodwin S."/>
            <person name="Spatafora J."/>
            <person name="Crous P."/>
            <person name="Grigoriev I."/>
        </authorList>
    </citation>
    <scope>NUCLEOTIDE SEQUENCE</scope>
    <source>
        <strain evidence="3">CBS 260.36</strain>
    </source>
</reference>
<dbReference type="AlphaFoldDB" id="A0A9P4ITK9"/>
<accession>A0A9P4ITK9</accession>
<evidence type="ECO:0000256" key="2">
    <source>
        <dbReference type="SAM" id="MobiDB-lite"/>
    </source>
</evidence>
<feature type="non-terminal residue" evidence="3">
    <location>
        <position position="1"/>
    </location>
</feature>
<keyword evidence="1" id="KW-0853">WD repeat</keyword>
<dbReference type="InterPro" id="IPR015943">
    <property type="entry name" value="WD40/YVTN_repeat-like_dom_sf"/>
</dbReference>
<dbReference type="PROSITE" id="PS50082">
    <property type="entry name" value="WD_REPEATS_2"/>
    <property type="match status" value="1"/>
</dbReference>
<organism evidence="3 4">
    <name type="scientific">Myriangium duriaei CBS 260.36</name>
    <dbReference type="NCBI Taxonomy" id="1168546"/>
    <lineage>
        <taxon>Eukaryota</taxon>
        <taxon>Fungi</taxon>
        <taxon>Dikarya</taxon>
        <taxon>Ascomycota</taxon>
        <taxon>Pezizomycotina</taxon>
        <taxon>Dothideomycetes</taxon>
        <taxon>Dothideomycetidae</taxon>
        <taxon>Myriangiales</taxon>
        <taxon>Myriangiaceae</taxon>
        <taxon>Myriangium</taxon>
    </lineage>
</organism>
<evidence type="ECO:0000313" key="4">
    <source>
        <dbReference type="Proteomes" id="UP000799439"/>
    </source>
</evidence>
<dbReference type="OrthoDB" id="308449at2759"/>
<dbReference type="SMART" id="SM00320">
    <property type="entry name" value="WD40"/>
    <property type="match status" value="5"/>
</dbReference>
<dbReference type="Proteomes" id="UP000799439">
    <property type="component" value="Unassembled WGS sequence"/>
</dbReference>
<dbReference type="PANTHER" id="PTHR44675">
    <property type="entry name" value="PAK1 INTERACTING PROTEIN 1"/>
    <property type="match status" value="1"/>
</dbReference>
<name>A0A9P4ITK9_9PEZI</name>
<feature type="repeat" description="WD" evidence="1">
    <location>
        <begin position="365"/>
        <end position="387"/>
    </location>
</feature>
<gene>
    <name evidence="3" type="ORF">K461DRAFT_201823</name>
</gene>
<feature type="region of interest" description="Disordered" evidence="2">
    <location>
        <begin position="85"/>
        <end position="104"/>
    </location>
</feature>